<feature type="compositionally biased region" description="Basic and acidic residues" evidence="1">
    <location>
        <begin position="20"/>
        <end position="36"/>
    </location>
</feature>
<dbReference type="EMBL" id="JBICBT010000207">
    <property type="protein sequence ID" value="KAL3120704.1"/>
    <property type="molecule type" value="Genomic_DNA"/>
</dbReference>
<evidence type="ECO:0000256" key="1">
    <source>
        <dbReference type="SAM" id="MobiDB-lite"/>
    </source>
</evidence>
<comment type="caution">
    <text evidence="2">The sequence shown here is derived from an EMBL/GenBank/DDBJ whole genome shotgun (WGS) entry which is preliminary data.</text>
</comment>
<feature type="compositionally biased region" description="Basic and acidic residues" evidence="1">
    <location>
        <begin position="43"/>
        <end position="66"/>
    </location>
</feature>
<name>A0ABD2LZR4_9BILA</name>
<reference evidence="2 3" key="1">
    <citation type="submission" date="2024-10" db="EMBL/GenBank/DDBJ databases">
        <authorList>
            <person name="Kim D."/>
        </authorList>
    </citation>
    <scope>NUCLEOTIDE SEQUENCE [LARGE SCALE GENOMIC DNA]</scope>
    <source>
        <strain evidence="2">BH-2024</strain>
    </source>
</reference>
<evidence type="ECO:0000313" key="2">
    <source>
        <dbReference type="EMBL" id="KAL3120704.1"/>
    </source>
</evidence>
<accession>A0ABD2LZR4</accession>
<protein>
    <submittedName>
        <fullName evidence="2">Uncharacterized protein</fullName>
    </submittedName>
</protein>
<keyword evidence="3" id="KW-1185">Reference proteome</keyword>
<sequence length="116" mass="12905">MEDRGRTEEEEYDDDDDGLEERRMNDEEDGVADRRGGGNGKCLSEKVRETTWGRGTREAGSRRGEGEGGGDGRGGAGGVGASFAFIPPLFRYDLRFNLLNIVPIHHYPRPHSFFSK</sequence>
<proteinExistence type="predicted"/>
<dbReference type="AlphaFoldDB" id="A0ABD2LZR4"/>
<evidence type="ECO:0000313" key="3">
    <source>
        <dbReference type="Proteomes" id="UP001620626"/>
    </source>
</evidence>
<gene>
    <name evidence="2" type="ORF">niasHT_007996</name>
</gene>
<feature type="region of interest" description="Disordered" evidence="1">
    <location>
        <begin position="1"/>
        <end position="78"/>
    </location>
</feature>
<feature type="compositionally biased region" description="Gly residues" evidence="1">
    <location>
        <begin position="67"/>
        <end position="78"/>
    </location>
</feature>
<feature type="compositionally biased region" description="Acidic residues" evidence="1">
    <location>
        <begin position="8"/>
        <end position="19"/>
    </location>
</feature>
<dbReference type="Proteomes" id="UP001620626">
    <property type="component" value="Unassembled WGS sequence"/>
</dbReference>
<organism evidence="2 3">
    <name type="scientific">Heterodera trifolii</name>
    <dbReference type="NCBI Taxonomy" id="157864"/>
    <lineage>
        <taxon>Eukaryota</taxon>
        <taxon>Metazoa</taxon>
        <taxon>Ecdysozoa</taxon>
        <taxon>Nematoda</taxon>
        <taxon>Chromadorea</taxon>
        <taxon>Rhabditida</taxon>
        <taxon>Tylenchina</taxon>
        <taxon>Tylenchomorpha</taxon>
        <taxon>Tylenchoidea</taxon>
        <taxon>Heteroderidae</taxon>
        <taxon>Heteroderinae</taxon>
        <taxon>Heterodera</taxon>
    </lineage>
</organism>